<dbReference type="Proteomes" id="UP000192455">
    <property type="component" value="Unassembled WGS sequence"/>
</dbReference>
<feature type="compositionally biased region" description="Acidic residues" evidence="1">
    <location>
        <begin position="98"/>
        <end position="112"/>
    </location>
</feature>
<gene>
    <name evidence="3" type="ORF">SAMN05421849_1957</name>
</gene>
<organism evidence="3 4">
    <name type="scientific">Pontibaca methylaminivorans</name>
    <dbReference type="NCBI Taxonomy" id="515897"/>
    <lineage>
        <taxon>Bacteria</taxon>
        <taxon>Pseudomonadati</taxon>
        <taxon>Pseudomonadota</taxon>
        <taxon>Alphaproteobacteria</taxon>
        <taxon>Rhodobacterales</taxon>
        <taxon>Roseobacteraceae</taxon>
        <taxon>Pontibaca</taxon>
    </lineage>
</organism>
<feature type="region of interest" description="Disordered" evidence="1">
    <location>
        <begin position="1"/>
        <end position="20"/>
    </location>
</feature>
<dbReference type="InterPro" id="IPR025430">
    <property type="entry name" value="DUF4167"/>
</dbReference>
<dbReference type="AlphaFoldDB" id="A0A1R3WYT9"/>
<dbReference type="EMBL" id="FTPS01000001">
    <property type="protein sequence ID" value="SIT83682.1"/>
    <property type="molecule type" value="Genomic_DNA"/>
</dbReference>
<reference evidence="3 4" key="1">
    <citation type="submission" date="2017-01" db="EMBL/GenBank/DDBJ databases">
        <authorList>
            <person name="Mah S.A."/>
            <person name="Swanson W.J."/>
            <person name="Moy G.W."/>
            <person name="Vacquier V.D."/>
        </authorList>
    </citation>
    <scope>NUCLEOTIDE SEQUENCE [LARGE SCALE GENOMIC DNA]</scope>
    <source>
        <strain evidence="3 4">DSM 21219</strain>
    </source>
</reference>
<dbReference type="Pfam" id="PF13763">
    <property type="entry name" value="DUF4167"/>
    <property type="match status" value="1"/>
</dbReference>
<feature type="domain" description="DUF4167" evidence="2">
    <location>
        <begin position="2"/>
        <end position="60"/>
    </location>
</feature>
<evidence type="ECO:0000313" key="4">
    <source>
        <dbReference type="Proteomes" id="UP000192455"/>
    </source>
</evidence>
<evidence type="ECO:0000256" key="1">
    <source>
        <dbReference type="SAM" id="MobiDB-lite"/>
    </source>
</evidence>
<evidence type="ECO:0000259" key="2">
    <source>
        <dbReference type="Pfam" id="PF13763"/>
    </source>
</evidence>
<feature type="compositionally biased region" description="Basic and acidic residues" evidence="1">
    <location>
        <begin position="62"/>
        <end position="92"/>
    </location>
</feature>
<feature type="compositionally biased region" description="Basic residues" evidence="1">
    <location>
        <begin position="132"/>
        <end position="145"/>
    </location>
</feature>
<accession>A0A1R3WYT9</accession>
<dbReference type="STRING" id="515897.SAMN05421849_1957"/>
<dbReference type="RefSeq" id="WP_407675271.1">
    <property type="nucleotide sequence ID" value="NZ_FTPS01000001.1"/>
</dbReference>
<feature type="region of interest" description="Disordered" evidence="1">
    <location>
        <begin position="62"/>
        <end position="171"/>
    </location>
</feature>
<evidence type="ECO:0000313" key="3">
    <source>
        <dbReference type="EMBL" id="SIT83682.1"/>
    </source>
</evidence>
<sequence length="171" mass="18995">MNRVFDSSGPEGKVRGTPQQIIDKYNQLARDAQLSNDRIATENFQQHAEHYLRLLSEAQREIDARREEQEARREEQERQQRERQAERDRAEAARQGPGDDDGAGTDAADEVLDPAASGDSDLVETPEAAPRKTPRRSPARSRRTPRKTEDKSDDSSGDGAEAGGNTPEAAE</sequence>
<keyword evidence="4" id="KW-1185">Reference proteome</keyword>
<protein>
    <recommendedName>
        <fullName evidence="2">DUF4167 domain-containing protein</fullName>
    </recommendedName>
</protein>
<proteinExistence type="predicted"/>
<name>A0A1R3WYT9_9RHOB</name>